<protein>
    <submittedName>
        <fullName evidence="2">ORF I</fullName>
    </submittedName>
</protein>
<sequence length="20" mass="2041">MEIRTEGLYSCGDPSLGGVG</sequence>
<reference evidence="2" key="1">
    <citation type="journal article" date="1990" name="Nihon Shokubutsu Byori Gakkaiho">
        <title>Comparison of four satellite RNA isolates of cucumber mosaic virus.</title>
        <authorList>
            <person name="Masuta C."/>
            <person name="Hayashi Y."/>
            <person name="Wang W.Q."/>
            <person name="Takanami Y."/>
        </authorList>
    </citation>
    <scope>NUCLEOTIDE SEQUENCE</scope>
</reference>
<proteinExistence type="predicted"/>
<accession>Q83272</accession>
<organism evidence="2">
    <name type="scientific">Cucumber mosaic virus satellite RNA</name>
    <dbReference type="NCBI Taxonomy" id="12436"/>
    <lineage>
        <taxon>Viruses</taxon>
        <taxon>unclassified satellites</taxon>
        <taxon>RNA satellites</taxon>
        <taxon>Single stranded RNA satellites</taxon>
        <taxon>Small linear single stranded RNA satellites</taxon>
    </lineage>
</organism>
<dbReference type="EMBL" id="D10039">
    <property type="protein sequence ID" value="BAA00928.1"/>
    <property type="molecule type" value="Genomic_RNA"/>
</dbReference>
<evidence type="ECO:0000313" key="2">
    <source>
        <dbReference type="EMBL" id="BAA00928.1"/>
    </source>
</evidence>
<feature type="region of interest" description="Disordered" evidence="1">
    <location>
        <begin position="1"/>
        <end position="20"/>
    </location>
</feature>
<name>Q83272_9VIRU</name>
<evidence type="ECO:0000256" key="1">
    <source>
        <dbReference type="SAM" id="MobiDB-lite"/>
    </source>
</evidence>